<sequence>MQARHRLPRHMCHHSLPCFACVVHCCRLYARSMRGPGTGPPASSLHMRMYTFGPSSSPIMPSLSLPDMLTANSDATTPLAQLLHLPTLDETYGALLLGSFVGLLLYGVVVHQAYRYIQMYKNDHLVNKLTVLSLIVIDTAHCIACIHSCYVYLVSSYSDPLALLYGIWSIQCQPLLAVQGLAVLVSQSFFARRVYIISEKYRFLVVISLLLTFVTFGFSIAGTVVAFKLHIFTQYEHYYWMDSAACAAAVAADALTTSVLTITLRQSRTGYRHTDTLIDRLVLYTINTGLLTGIANCSALVFAIARPDTFIWIGIEIVAMRLYSNSVLALLNSRQSLRAPAGSNNLELSTRALYGSDDFPGGSGSQKPANLRTLERATTVLRLPEATTSSGHL</sequence>
<keyword evidence="1" id="KW-0472">Membrane</keyword>
<evidence type="ECO:0000256" key="1">
    <source>
        <dbReference type="SAM" id="Phobius"/>
    </source>
</evidence>
<dbReference type="PANTHER" id="PTHR40465:SF1">
    <property type="entry name" value="DUF6534 DOMAIN-CONTAINING PROTEIN"/>
    <property type="match status" value="1"/>
</dbReference>
<feature type="transmembrane region" description="Helical" evidence="1">
    <location>
        <begin position="165"/>
        <end position="191"/>
    </location>
</feature>
<feature type="transmembrane region" description="Helical" evidence="1">
    <location>
        <begin position="203"/>
        <end position="227"/>
    </location>
</feature>
<accession>A0A4Q9MNZ6</accession>
<dbReference type="AlphaFoldDB" id="A0A4Q9MNZ6"/>
<dbReference type="InterPro" id="IPR045339">
    <property type="entry name" value="DUF6534"/>
</dbReference>
<evidence type="ECO:0000259" key="2">
    <source>
        <dbReference type="Pfam" id="PF20152"/>
    </source>
</evidence>
<protein>
    <recommendedName>
        <fullName evidence="2">DUF6534 domain-containing protein</fullName>
    </recommendedName>
</protein>
<dbReference type="PANTHER" id="PTHR40465">
    <property type="entry name" value="CHROMOSOME 1, WHOLE GENOME SHOTGUN SEQUENCE"/>
    <property type="match status" value="1"/>
</dbReference>
<organism evidence="3">
    <name type="scientific">Dichomitus squalens</name>
    <dbReference type="NCBI Taxonomy" id="114155"/>
    <lineage>
        <taxon>Eukaryota</taxon>
        <taxon>Fungi</taxon>
        <taxon>Dikarya</taxon>
        <taxon>Basidiomycota</taxon>
        <taxon>Agaricomycotina</taxon>
        <taxon>Agaricomycetes</taxon>
        <taxon>Polyporales</taxon>
        <taxon>Polyporaceae</taxon>
        <taxon>Dichomitus</taxon>
    </lineage>
</organism>
<feature type="transmembrane region" description="Helical" evidence="1">
    <location>
        <begin position="92"/>
        <end position="110"/>
    </location>
</feature>
<keyword evidence="1" id="KW-0812">Transmembrane</keyword>
<gene>
    <name evidence="3" type="ORF">BD311DRAFT_362362</name>
</gene>
<dbReference type="OrthoDB" id="2747609at2759"/>
<feature type="transmembrane region" description="Helical" evidence="1">
    <location>
        <begin position="239"/>
        <end position="260"/>
    </location>
</feature>
<dbReference type="Proteomes" id="UP000292957">
    <property type="component" value="Unassembled WGS sequence"/>
</dbReference>
<feature type="transmembrane region" description="Helical" evidence="1">
    <location>
        <begin position="131"/>
        <end position="153"/>
    </location>
</feature>
<reference evidence="3" key="1">
    <citation type="submission" date="2019-01" db="EMBL/GenBank/DDBJ databases">
        <title>Draft genome sequences of three monokaryotic isolates of the white-rot basidiomycete fungus Dichomitus squalens.</title>
        <authorList>
            <consortium name="DOE Joint Genome Institute"/>
            <person name="Lopez S.C."/>
            <person name="Andreopoulos B."/>
            <person name="Pangilinan J."/>
            <person name="Lipzen A."/>
            <person name="Riley R."/>
            <person name="Ahrendt S."/>
            <person name="Ng V."/>
            <person name="Barry K."/>
            <person name="Daum C."/>
            <person name="Grigoriev I.V."/>
            <person name="Hilden K.S."/>
            <person name="Makela M.R."/>
            <person name="de Vries R.P."/>
        </authorList>
    </citation>
    <scope>NUCLEOTIDE SEQUENCE [LARGE SCALE GENOMIC DNA]</scope>
    <source>
        <strain evidence="3">OM18370.1</strain>
    </source>
</reference>
<feature type="transmembrane region" description="Helical" evidence="1">
    <location>
        <begin position="310"/>
        <end position="331"/>
    </location>
</feature>
<dbReference type="EMBL" id="ML143427">
    <property type="protein sequence ID" value="TBU27901.1"/>
    <property type="molecule type" value="Genomic_DNA"/>
</dbReference>
<name>A0A4Q9MNZ6_9APHY</name>
<proteinExistence type="predicted"/>
<evidence type="ECO:0000313" key="3">
    <source>
        <dbReference type="EMBL" id="TBU27901.1"/>
    </source>
</evidence>
<feature type="transmembrane region" description="Helical" evidence="1">
    <location>
        <begin position="281"/>
        <end position="304"/>
    </location>
</feature>
<keyword evidence="1" id="KW-1133">Transmembrane helix</keyword>
<feature type="domain" description="DUF6534" evidence="2">
    <location>
        <begin position="249"/>
        <end position="336"/>
    </location>
</feature>
<dbReference type="Pfam" id="PF20152">
    <property type="entry name" value="DUF6534"/>
    <property type="match status" value="1"/>
</dbReference>